<dbReference type="SUPFAM" id="SSF56935">
    <property type="entry name" value="Porins"/>
    <property type="match status" value="1"/>
</dbReference>
<dbReference type="KEGG" id="ruf:TH63_12950"/>
<organism evidence="2 3">
    <name type="scientific">Rufibacter radiotolerans</name>
    <dbReference type="NCBI Taxonomy" id="1379910"/>
    <lineage>
        <taxon>Bacteria</taxon>
        <taxon>Pseudomonadati</taxon>
        <taxon>Bacteroidota</taxon>
        <taxon>Cytophagia</taxon>
        <taxon>Cytophagales</taxon>
        <taxon>Hymenobacteraceae</taxon>
        <taxon>Rufibacter</taxon>
    </lineage>
</organism>
<dbReference type="Pfam" id="PF07642">
    <property type="entry name" value="BBP2"/>
    <property type="match status" value="1"/>
</dbReference>
<reference evidence="2 3" key="1">
    <citation type="submission" date="2015-01" db="EMBL/GenBank/DDBJ databases">
        <title>Rufibacter sp./DG31D/ whole genome sequencing.</title>
        <authorList>
            <person name="Kim M.K."/>
            <person name="Srinivasan S."/>
            <person name="Lee J.-J."/>
        </authorList>
    </citation>
    <scope>NUCLEOTIDE SEQUENCE [LARGE SCALE GENOMIC DNA]</scope>
    <source>
        <strain evidence="2 3">DG31D</strain>
    </source>
</reference>
<evidence type="ECO:0000313" key="3">
    <source>
        <dbReference type="Proteomes" id="UP000036458"/>
    </source>
</evidence>
<dbReference type="AlphaFoldDB" id="A0A0H4VRD2"/>
<keyword evidence="1" id="KW-0732">Signal</keyword>
<dbReference type="Proteomes" id="UP000036458">
    <property type="component" value="Chromosome"/>
</dbReference>
<dbReference type="OrthoDB" id="1114561at2"/>
<dbReference type="STRING" id="1379910.TH63_12950"/>
<keyword evidence="3" id="KW-1185">Reference proteome</keyword>
<dbReference type="RefSeq" id="WP_048921305.1">
    <property type="nucleotide sequence ID" value="NZ_CP010777.1"/>
</dbReference>
<proteinExistence type="predicted"/>
<evidence type="ECO:0000313" key="2">
    <source>
        <dbReference type="EMBL" id="AKQ46324.1"/>
    </source>
</evidence>
<evidence type="ECO:0000256" key="1">
    <source>
        <dbReference type="SAM" id="SignalP"/>
    </source>
</evidence>
<sequence length="374" mass="40829">MKKLYTITAVALLATAKIANAQEVPMPEPAPGKFNISGYADVFYQYNLNRPKSDLNQGRIFDQFHNNISLGLVQALLTYSKDKATIVADLTFGPNAELGNFGNTGTAKIIKQAYLAYEVTDKLKLTAGQYGTHIGYELIDAPLNYHYSLSYLFGNGPFYHTGVKLDYAVSPQLGLMLGVVNGWDGLRDFNDKKSVAAQVHLSPWEGMGLYLNWIGGDEYNTLSNFGGTRGSYTSLFDLTSSYQITNAFKLGVNAAYGSFYTGAVTEDAEDAWSKDATWGGGALYASYELSDKFGLGFRGEYFADPEGVRYFGPLEVASYTVTGNIKLAGGNLLVKPEVRFDKAKDAFFEDASGNFSKKTQTTVGAALIYSFSMN</sequence>
<accession>A0A0H4VRD2</accession>
<gene>
    <name evidence="2" type="ORF">TH63_12950</name>
</gene>
<evidence type="ECO:0008006" key="4">
    <source>
        <dbReference type="Google" id="ProtNLM"/>
    </source>
</evidence>
<dbReference type="PATRIC" id="fig|1379910.4.peg.2809"/>
<dbReference type="InterPro" id="IPR023614">
    <property type="entry name" value="Porin_dom_sf"/>
</dbReference>
<dbReference type="Gene3D" id="2.40.160.10">
    <property type="entry name" value="Porin"/>
    <property type="match status" value="1"/>
</dbReference>
<dbReference type="InterPro" id="IPR011486">
    <property type="entry name" value="BBP2"/>
</dbReference>
<feature type="signal peptide" evidence="1">
    <location>
        <begin position="1"/>
        <end position="21"/>
    </location>
</feature>
<name>A0A0H4VRD2_9BACT</name>
<feature type="chain" id="PRO_5005212120" description="Porin" evidence="1">
    <location>
        <begin position="22"/>
        <end position="374"/>
    </location>
</feature>
<protein>
    <recommendedName>
        <fullName evidence="4">Porin</fullName>
    </recommendedName>
</protein>
<dbReference type="EMBL" id="CP010777">
    <property type="protein sequence ID" value="AKQ46324.1"/>
    <property type="molecule type" value="Genomic_DNA"/>
</dbReference>